<evidence type="ECO:0000313" key="3">
    <source>
        <dbReference type="Proteomes" id="UP000199229"/>
    </source>
</evidence>
<gene>
    <name evidence="2" type="ORF">SAMN05192565_13315</name>
</gene>
<sequence>MGCSTRSSASWRSYREKPDGADENPVAAEDREEAKRNAEAARLWISGIEALKRKVGVRAVYDLSATPFFLRGSGYLEGTLFPWTVSDFSLIDAIECGIVKLPRVPIADNAASGEVPLYRELWEHIGKAMPKKGAGKAGTLDPLSHVFPSQLQTALHALYGHYEKTSEVWERERIDVPPVFIVVCNNTAASKLVYEWIAGFERPNAEGESETRHVGHLRLFRNYDDNRQRLAKPNTLLIDSEQLESGEALDPTFREMAAAEIEQFRRERIERGVDAVTAAETTDADLLREVMNTVGRKGRLGERIRCVVSVSMLTEGWDANTVTHILGVRAFGTQLLCEQVVGRGLRRQSYELNDEGLFNVEYADILGIPFSFTAEPVVSVPAPPRKLTRVQALRERAGLEIGFPRVEGYRVDLPNERLSASFTDDSRLTLTPETVGPAKVHMSGIVGEQVTLDAEDSFRDMRPSEMSFKLAKRLLETRLRDPDGDFPVHLFGQAQRVVRQWLDGGYLVAQGVPRAAVLYLQLAEQAVEFIYLACQRSVSASQRIKAVLDPYNPAGSTRFVSFTTAKPVWETDPRKCHVSHVVLDSDWEGELARVLEAHPRVLSYVKNQGLGFEVPYRDGAVPRRYLPDFIVRLDDGRPEPLNLVLETKGYRGTDAQLKAETMDVSWVPGVNALSGQGRWAFFEFREVFTIETTFGELVDDLVGEEIAA</sequence>
<dbReference type="SUPFAM" id="SSF52540">
    <property type="entry name" value="P-loop containing nucleoside triphosphate hydrolases"/>
    <property type="match status" value="1"/>
</dbReference>
<dbReference type="EMBL" id="FOPM01000033">
    <property type="protein sequence ID" value="SFH08894.1"/>
    <property type="molecule type" value="Genomic_DNA"/>
</dbReference>
<evidence type="ECO:0000313" key="2">
    <source>
        <dbReference type="EMBL" id="SFH08894.1"/>
    </source>
</evidence>
<proteinExistence type="predicted"/>
<dbReference type="InterPro" id="IPR027417">
    <property type="entry name" value="P-loop_NTPase"/>
</dbReference>
<organism evidence="2 3">
    <name type="scientific">Methylobacterium gossipiicola</name>
    <dbReference type="NCBI Taxonomy" id="582675"/>
    <lineage>
        <taxon>Bacteria</taxon>
        <taxon>Pseudomonadati</taxon>
        <taxon>Pseudomonadota</taxon>
        <taxon>Alphaproteobacteria</taxon>
        <taxon>Hyphomicrobiales</taxon>
        <taxon>Methylobacteriaceae</taxon>
        <taxon>Methylobacterium</taxon>
    </lineage>
</organism>
<evidence type="ECO:0000256" key="1">
    <source>
        <dbReference type="SAM" id="MobiDB-lite"/>
    </source>
</evidence>
<feature type="region of interest" description="Disordered" evidence="1">
    <location>
        <begin position="1"/>
        <end position="32"/>
    </location>
</feature>
<keyword evidence="3" id="KW-1185">Reference proteome</keyword>
<dbReference type="STRING" id="582675.SAMN05192565_13315"/>
<dbReference type="NCBIfam" id="NF046055">
    <property type="entry name" value="restr_BPTD_3080"/>
    <property type="match status" value="1"/>
</dbReference>
<feature type="compositionally biased region" description="Polar residues" evidence="1">
    <location>
        <begin position="1"/>
        <end position="11"/>
    </location>
</feature>
<protein>
    <submittedName>
        <fullName evidence="2">Type III restriction enzyme</fullName>
    </submittedName>
</protein>
<name>A0A1I2X5T0_9HYPH</name>
<reference evidence="3" key="1">
    <citation type="submission" date="2016-10" db="EMBL/GenBank/DDBJ databases">
        <authorList>
            <person name="Varghese N."/>
            <person name="Submissions S."/>
        </authorList>
    </citation>
    <scope>NUCLEOTIDE SEQUENCE [LARGE SCALE GENOMIC DNA]</scope>
    <source>
        <strain evidence="3">Gh-105</strain>
    </source>
</reference>
<dbReference type="Proteomes" id="UP000199229">
    <property type="component" value="Unassembled WGS sequence"/>
</dbReference>
<dbReference type="Gene3D" id="3.40.50.300">
    <property type="entry name" value="P-loop containing nucleotide triphosphate hydrolases"/>
    <property type="match status" value="1"/>
</dbReference>
<dbReference type="AlphaFoldDB" id="A0A1I2X5T0"/>
<accession>A0A1I2X5T0</accession>